<dbReference type="EMBL" id="ML978070">
    <property type="protein sequence ID" value="KAF2014207.1"/>
    <property type="molecule type" value="Genomic_DNA"/>
</dbReference>
<evidence type="ECO:0000313" key="3">
    <source>
        <dbReference type="EMBL" id="KAF2014207.1"/>
    </source>
</evidence>
<feature type="region of interest" description="Disordered" evidence="1">
    <location>
        <begin position="142"/>
        <end position="164"/>
    </location>
</feature>
<dbReference type="InterPro" id="IPR011990">
    <property type="entry name" value="TPR-like_helical_dom_sf"/>
</dbReference>
<name>A0A6A5XMY1_9PLEO</name>
<dbReference type="Pfam" id="PF14420">
    <property type="entry name" value="Clr5"/>
    <property type="match status" value="1"/>
</dbReference>
<dbReference type="GeneID" id="54289469"/>
<dbReference type="Proteomes" id="UP000799778">
    <property type="component" value="Unassembled WGS sequence"/>
</dbReference>
<dbReference type="Gene3D" id="1.25.40.10">
    <property type="entry name" value="Tetratricopeptide repeat domain"/>
    <property type="match status" value="1"/>
</dbReference>
<proteinExistence type="predicted"/>
<evidence type="ECO:0000256" key="1">
    <source>
        <dbReference type="SAM" id="MobiDB-lite"/>
    </source>
</evidence>
<feature type="domain" description="Clr5" evidence="2">
    <location>
        <begin position="7"/>
        <end position="56"/>
    </location>
</feature>
<feature type="compositionally biased region" description="Acidic residues" evidence="1">
    <location>
        <begin position="152"/>
        <end position="164"/>
    </location>
</feature>
<sequence>MSRVRLNWNEWKDTIIDVYVTQDKSRSEVLEFLNAHGFEAKDRTLKAWIQRWKLQKTNNERDMRTAVQLAIDYQQQNPDNWNEDETNFRIQHRTVEFKDVRRYFKRKNIHDPFEWFKSLPPEDYQSSDHVHLIPRGEFVLTPVDQRQSPELTPEEEEEEEEEEAEYVDVEEDPVNSLQLVLPSPAESPIPRTLAPPTQLWLNEKLIWCAEVYCASFVDSTTVFSPREPPVHMHTLHGKFGAKMQDGIFHASQNNFDLATKDFEKAHELLDCLVPEADLMAFAQVFTILCELSVASQQLPMTQPESGVNPFFLKEIRRLTLDHLLDVARKYLKDEHPLRQCLEILQEVEDIHRSLVESMHKMVDISLQGPNAWTGLYLMERYCDCLYHAGISGERQTQRARLLQLQESQYGKTRGNVLWTLTNVADDYLEMFQFKRAEECYSEALQRADFGLGGYAKAKIRFAAFEGLARVALVRSQVQSASAAWGHSASGFNISLQQSSSRRLDGLTEALRNLHLAEAEALKRSDFSSRRLARVCLSREVVQKEIENFINSRDAQ</sequence>
<dbReference type="AlphaFoldDB" id="A0A6A5XMY1"/>
<gene>
    <name evidence="3" type="ORF">BU24DRAFT_463015</name>
</gene>
<accession>A0A6A5XMY1</accession>
<evidence type="ECO:0000313" key="4">
    <source>
        <dbReference type="Proteomes" id="UP000799778"/>
    </source>
</evidence>
<dbReference type="RefSeq" id="XP_033382546.1">
    <property type="nucleotide sequence ID" value="XM_033532072.1"/>
</dbReference>
<protein>
    <recommendedName>
        <fullName evidence="2">Clr5 domain-containing protein</fullName>
    </recommendedName>
</protein>
<dbReference type="InterPro" id="IPR025676">
    <property type="entry name" value="Clr5_dom"/>
</dbReference>
<organism evidence="3 4">
    <name type="scientific">Aaosphaeria arxii CBS 175.79</name>
    <dbReference type="NCBI Taxonomy" id="1450172"/>
    <lineage>
        <taxon>Eukaryota</taxon>
        <taxon>Fungi</taxon>
        <taxon>Dikarya</taxon>
        <taxon>Ascomycota</taxon>
        <taxon>Pezizomycotina</taxon>
        <taxon>Dothideomycetes</taxon>
        <taxon>Pleosporomycetidae</taxon>
        <taxon>Pleosporales</taxon>
        <taxon>Pleosporales incertae sedis</taxon>
        <taxon>Aaosphaeria</taxon>
    </lineage>
</organism>
<keyword evidence="4" id="KW-1185">Reference proteome</keyword>
<reference evidence="3" key="1">
    <citation type="journal article" date="2020" name="Stud. Mycol.">
        <title>101 Dothideomycetes genomes: a test case for predicting lifestyles and emergence of pathogens.</title>
        <authorList>
            <person name="Haridas S."/>
            <person name="Albert R."/>
            <person name="Binder M."/>
            <person name="Bloem J."/>
            <person name="Labutti K."/>
            <person name="Salamov A."/>
            <person name="Andreopoulos B."/>
            <person name="Baker S."/>
            <person name="Barry K."/>
            <person name="Bills G."/>
            <person name="Bluhm B."/>
            <person name="Cannon C."/>
            <person name="Castanera R."/>
            <person name="Culley D."/>
            <person name="Daum C."/>
            <person name="Ezra D."/>
            <person name="Gonzalez J."/>
            <person name="Henrissat B."/>
            <person name="Kuo A."/>
            <person name="Liang C."/>
            <person name="Lipzen A."/>
            <person name="Lutzoni F."/>
            <person name="Magnuson J."/>
            <person name="Mondo S."/>
            <person name="Nolan M."/>
            <person name="Ohm R."/>
            <person name="Pangilinan J."/>
            <person name="Park H.-J."/>
            <person name="Ramirez L."/>
            <person name="Alfaro M."/>
            <person name="Sun H."/>
            <person name="Tritt A."/>
            <person name="Yoshinaga Y."/>
            <person name="Zwiers L.-H."/>
            <person name="Turgeon B."/>
            <person name="Goodwin S."/>
            <person name="Spatafora J."/>
            <person name="Crous P."/>
            <person name="Grigoriev I."/>
        </authorList>
    </citation>
    <scope>NUCLEOTIDE SEQUENCE</scope>
    <source>
        <strain evidence="3">CBS 175.79</strain>
    </source>
</reference>
<evidence type="ECO:0000259" key="2">
    <source>
        <dbReference type="Pfam" id="PF14420"/>
    </source>
</evidence>
<dbReference type="OrthoDB" id="194358at2759"/>